<feature type="repeat" description="WD" evidence="3">
    <location>
        <begin position="251"/>
        <end position="283"/>
    </location>
</feature>
<dbReference type="PANTHER" id="PTHR22847:SF637">
    <property type="entry name" value="WD REPEAT DOMAIN 5B"/>
    <property type="match status" value="1"/>
</dbReference>
<gene>
    <name evidence="6" type="ORF">Ocin01_19748</name>
</gene>
<dbReference type="SMART" id="SM00320">
    <property type="entry name" value="WD40"/>
    <property type="match status" value="3"/>
</dbReference>
<dbReference type="InterPro" id="IPR015943">
    <property type="entry name" value="WD40/YVTN_repeat-like_dom_sf"/>
</dbReference>
<feature type="domain" description="SPT2 homolog N-terminal" evidence="5">
    <location>
        <begin position="18"/>
        <end position="71"/>
    </location>
</feature>
<evidence type="ECO:0000259" key="5">
    <source>
        <dbReference type="Pfam" id="PF22878"/>
    </source>
</evidence>
<evidence type="ECO:0000256" key="3">
    <source>
        <dbReference type="PROSITE-ProRule" id="PRU00221"/>
    </source>
</evidence>
<dbReference type="EMBL" id="LJIJ01006732">
    <property type="protein sequence ID" value="ODM86934.1"/>
    <property type="molecule type" value="Genomic_DNA"/>
</dbReference>
<evidence type="ECO:0000256" key="4">
    <source>
        <dbReference type="SAM" id="MobiDB-lite"/>
    </source>
</evidence>
<dbReference type="InterPro" id="IPR054552">
    <property type="entry name" value="SPT2_N"/>
</dbReference>
<dbReference type="InterPro" id="IPR001680">
    <property type="entry name" value="WD40_rpt"/>
</dbReference>
<evidence type="ECO:0000256" key="2">
    <source>
        <dbReference type="ARBA" id="ARBA00022737"/>
    </source>
</evidence>
<accession>A0A1D2M1V5</accession>
<dbReference type="PROSITE" id="PS50082">
    <property type="entry name" value="WD_REPEATS_2"/>
    <property type="match status" value="2"/>
</dbReference>
<dbReference type="PANTHER" id="PTHR22847">
    <property type="entry name" value="WD40 REPEAT PROTEIN"/>
    <property type="match status" value="1"/>
</dbReference>
<feature type="repeat" description="WD" evidence="3">
    <location>
        <begin position="293"/>
        <end position="334"/>
    </location>
</feature>
<evidence type="ECO:0000256" key="1">
    <source>
        <dbReference type="ARBA" id="ARBA00022574"/>
    </source>
</evidence>
<dbReference type="GO" id="GO:1990234">
    <property type="term" value="C:transferase complex"/>
    <property type="evidence" value="ECO:0007669"/>
    <property type="project" value="UniProtKB-ARBA"/>
</dbReference>
<keyword evidence="7" id="KW-1185">Reference proteome</keyword>
<comment type="caution">
    <text evidence="6">The sequence shown here is derived from an EMBL/GenBank/DDBJ whole genome shotgun (WGS) entry which is preliminary data.</text>
</comment>
<dbReference type="Proteomes" id="UP000094527">
    <property type="component" value="Unassembled WGS sequence"/>
</dbReference>
<organism evidence="6 7">
    <name type="scientific">Orchesella cincta</name>
    <name type="common">Springtail</name>
    <name type="synonym">Podura cincta</name>
    <dbReference type="NCBI Taxonomy" id="48709"/>
    <lineage>
        <taxon>Eukaryota</taxon>
        <taxon>Metazoa</taxon>
        <taxon>Ecdysozoa</taxon>
        <taxon>Arthropoda</taxon>
        <taxon>Hexapoda</taxon>
        <taxon>Collembola</taxon>
        <taxon>Entomobryomorpha</taxon>
        <taxon>Entomobryoidea</taxon>
        <taxon>Orchesellidae</taxon>
        <taxon>Orchesellinae</taxon>
        <taxon>Orchesella</taxon>
    </lineage>
</organism>
<keyword evidence="2" id="KW-0677">Repeat</keyword>
<dbReference type="STRING" id="48709.A0A1D2M1V5"/>
<dbReference type="Pfam" id="PF00400">
    <property type="entry name" value="WD40"/>
    <property type="match status" value="3"/>
</dbReference>
<dbReference type="SUPFAM" id="SSF50978">
    <property type="entry name" value="WD40 repeat-like"/>
    <property type="match status" value="1"/>
</dbReference>
<dbReference type="Gene3D" id="2.130.10.10">
    <property type="entry name" value="YVTN repeat-like/Quinoprotein amine dehydrogenase"/>
    <property type="match status" value="2"/>
</dbReference>
<evidence type="ECO:0000313" key="7">
    <source>
        <dbReference type="Proteomes" id="UP000094527"/>
    </source>
</evidence>
<dbReference type="Pfam" id="PF22878">
    <property type="entry name" value="SPT2_N"/>
    <property type="match status" value="1"/>
</dbReference>
<dbReference type="AlphaFoldDB" id="A0A1D2M1V5"/>
<protein>
    <submittedName>
        <fullName evidence="6">WD repeat-containing protein 5</fullName>
    </submittedName>
</protein>
<reference evidence="6 7" key="1">
    <citation type="journal article" date="2016" name="Genome Biol. Evol.">
        <title>Gene Family Evolution Reflects Adaptation to Soil Environmental Stressors in the Genome of the Collembolan Orchesella cincta.</title>
        <authorList>
            <person name="Faddeeva-Vakhrusheva A."/>
            <person name="Derks M.F."/>
            <person name="Anvar S.Y."/>
            <person name="Agamennone V."/>
            <person name="Suring W."/>
            <person name="Smit S."/>
            <person name="van Straalen N.M."/>
            <person name="Roelofs D."/>
        </authorList>
    </citation>
    <scope>NUCLEOTIDE SEQUENCE [LARGE SCALE GENOMIC DNA]</scope>
    <source>
        <tissue evidence="6">Mixed pool</tissue>
    </source>
</reference>
<feature type="region of interest" description="Disordered" evidence="4">
    <location>
        <begin position="1"/>
        <end position="20"/>
    </location>
</feature>
<sequence length="390" mass="43816">MSEHRDLYDPNKPRLTDPKEVHGVAECTAKCEEEDGKKTEEERVKKEKLLQLRNQDRKVPNRVRKTLSMTKSANNSCMDDSRDCLNESVAAQGKLRITTLRRPPDEDDYGYTLTNADMMHKKVMEEYKSVPRQRLVTNEQLLKFARAAAPEPALPTKVVVDKNAEREQYAIGRPVTAKEKAEFRKLVATLGSKQSMQSPTGNSSFKCREVKEGAVGSEQNRPSSSGFRNNLGAGDNSFSAKSSFAFSQRVDSEHNEYISCVKFSPNGLYLASASLDHQIRLWETAGFKFNKVLIGHKMGLSEVAWSSDSRILVSASDDKTVKLWHVDSYDGVIRLWYAKNGQCARVFEGHKDVVTSVRFDPTGSSLGHMYRNHTGNGRCHGSLLCDICRK</sequence>
<keyword evidence="1 3" id="KW-0853">WD repeat</keyword>
<evidence type="ECO:0000313" key="6">
    <source>
        <dbReference type="EMBL" id="ODM86934.1"/>
    </source>
</evidence>
<dbReference type="OrthoDB" id="674604at2759"/>
<dbReference type="PROSITE" id="PS50294">
    <property type="entry name" value="WD_REPEATS_REGION"/>
    <property type="match status" value="2"/>
</dbReference>
<name>A0A1D2M1V5_ORCCI</name>
<proteinExistence type="predicted"/>
<dbReference type="InterPro" id="IPR036322">
    <property type="entry name" value="WD40_repeat_dom_sf"/>
</dbReference>